<dbReference type="OrthoDB" id="411816at2759"/>
<keyword evidence="2 5" id="KW-0812">Transmembrane</keyword>
<dbReference type="Pfam" id="PF04142">
    <property type="entry name" value="Nuc_sug_transp"/>
    <property type="match status" value="1"/>
</dbReference>
<evidence type="ECO:0000256" key="3">
    <source>
        <dbReference type="ARBA" id="ARBA00022989"/>
    </source>
</evidence>
<evidence type="ECO:0000313" key="7">
    <source>
        <dbReference type="Proteomes" id="UP000023152"/>
    </source>
</evidence>
<keyword evidence="3 5" id="KW-1133">Transmembrane helix</keyword>
<evidence type="ECO:0000256" key="2">
    <source>
        <dbReference type="ARBA" id="ARBA00022692"/>
    </source>
</evidence>
<gene>
    <name evidence="6" type="ORF">RFI_16708</name>
</gene>
<organism evidence="6 7">
    <name type="scientific">Reticulomyxa filosa</name>
    <dbReference type="NCBI Taxonomy" id="46433"/>
    <lineage>
        <taxon>Eukaryota</taxon>
        <taxon>Sar</taxon>
        <taxon>Rhizaria</taxon>
        <taxon>Retaria</taxon>
        <taxon>Foraminifera</taxon>
        <taxon>Monothalamids</taxon>
        <taxon>Reticulomyxidae</taxon>
        <taxon>Reticulomyxa</taxon>
    </lineage>
</organism>
<feature type="transmembrane region" description="Helical" evidence="5">
    <location>
        <begin position="127"/>
        <end position="144"/>
    </location>
</feature>
<accession>X6N437</accession>
<evidence type="ECO:0000256" key="1">
    <source>
        <dbReference type="ARBA" id="ARBA00004141"/>
    </source>
</evidence>
<name>X6N437_RETFI</name>
<keyword evidence="7" id="KW-1185">Reference proteome</keyword>
<dbReference type="SUPFAM" id="SSF103481">
    <property type="entry name" value="Multidrug resistance efflux transporter EmrE"/>
    <property type="match status" value="1"/>
</dbReference>
<dbReference type="PANTHER" id="PTHR10231">
    <property type="entry name" value="NUCLEOTIDE-SUGAR TRANSMEMBRANE TRANSPORTER"/>
    <property type="match status" value="1"/>
</dbReference>
<evidence type="ECO:0000256" key="5">
    <source>
        <dbReference type="SAM" id="Phobius"/>
    </source>
</evidence>
<dbReference type="GO" id="GO:0015165">
    <property type="term" value="F:pyrimidine nucleotide-sugar transmembrane transporter activity"/>
    <property type="evidence" value="ECO:0007669"/>
    <property type="project" value="InterPro"/>
</dbReference>
<dbReference type="InterPro" id="IPR007271">
    <property type="entry name" value="Nuc_sug_transpt"/>
</dbReference>
<dbReference type="EMBL" id="ASPP01012536">
    <property type="protein sequence ID" value="ETO20509.1"/>
    <property type="molecule type" value="Genomic_DNA"/>
</dbReference>
<proteinExistence type="predicted"/>
<dbReference type="Proteomes" id="UP000023152">
    <property type="component" value="Unassembled WGS sequence"/>
</dbReference>
<dbReference type="AlphaFoldDB" id="X6N437"/>
<dbReference type="OMA" id="RTEYVYC"/>
<protein>
    <recommendedName>
        <fullName evidence="8">UDP-galactose transporter</fullName>
    </recommendedName>
</protein>
<comment type="caution">
    <text evidence="6">The sequence shown here is derived from an EMBL/GenBank/DDBJ whole genome shotgun (WGS) entry which is preliminary data.</text>
</comment>
<dbReference type="InterPro" id="IPR037185">
    <property type="entry name" value="EmrE-like"/>
</dbReference>
<feature type="transmembrane region" description="Helical" evidence="5">
    <location>
        <begin position="156"/>
        <end position="174"/>
    </location>
</feature>
<feature type="transmembrane region" description="Helical" evidence="5">
    <location>
        <begin position="180"/>
        <end position="196"/>
    </location>
</feature>
<keyword evidence="4 5" id="KW-0472">Membrane</keyword>
<feature type="non-terminal residue" evidence="6">
    <location>
        <position position="1"/>
    </location>
</feature>
<dbReference type="GO" id="GO:0000139">
    <property type="term" value="C:Golgi membrane"/>
    <property type="evidence" value="ECO:0007669"/>
    <property type="project" value="InterPro"/>
</dbReference>
<evidence type="ECO:0008006" key="8">
    <source>
        <dbReference type="Google" id="ProtNLM"/>
    </source>
</evidence>
<reference evidence="6 7" key="1">
    <citation type="journal article" date="2013" name="Curr. Biol.">
        <title>The Genome of the Foraminiferan Reticulomyxa filosa.</title>
        <authorList>
            <person name="Glockner G."/>
            <person name="Hulsmann N."/>
            <person name="Schleicher M."/>
            <person name="Noegel A.A."/>
            <person name="Eichinger L."/>
            <person name="Gallinger C."/>
            <person name="Pawlowski J."/>
            <person name="Sierra R."/>
            <person name="Euteneuer U."/>
            <person name="Pillet L."/>
            <person name="Moustafa A."/>
            <person name="Platzer M."/>
            <person name="Groth M."/>
            <person name="Szafranski K."/>
            <person name="Schliwa M."/>
        </authorList>
    </citation>
    <scope>NUCLEOTIDE SEQUENCE [LARGE SCALE GENOMIC DNA]</scope>
</reference>
<evidence type="ECO:0000256" key="4">
    <source>
        <dbReference type="ARBA" id="ARBA00023136"/>
    </source>
</evidence>
<sequence length="204" mass="23588">VLLQFKILTTAVLWWWWFRKPISKQQWIALSLLVAGSIFVSWPTSKGPDDEQEQMHVEFRGLLYLLFQVTVSGLAGVYTEAMYKQYGNDRSIHLENLSMYTWGIVSNSLQYKAKGHDFSNLINGFNLYSWLCVLEFMCMGLVLGQIMKRFNNIVKLFMNGASIVVAGVLTFMCFGTPWTLPYFIGLVVVITAVYFYRTEYVYCK</sequence>
<evidence type="ECO:0000313" key="6">
    <source>
        <dbReference type="EMBL" id="ETO20509.1"/>
    </source>
</evidence>
<comment type="subcellular location">
    <subcellularLocation>
        <location evidence="1">Membrane</location>
        <topology evidence="1">Multi-pass membrane protein</topology>
    </subcellularLocation>
</comment>
<feature type="transmembrane region" description="Helical" evidence="5">
    <location>
        <begin position="62"/>
        <end position="79"/>
    </location>
</feature>